<protein>
    <submittedName>
        <fullName evidence="1">Uncharacterized protein</fullName>
    </submittedName>
</protein>
<dbReference type="EMBL" id="QTSX02001460">
    <property type="protein sequence ID" value="KAJ9081732.1"/>
    <property type="molecule type" value="Genomic_DNA"/>
</dbReference>
<evidence type="ECO:0000313" key="2">
    <source>
        <dbReference type="Proteomes" id="UP001165960"/>
    </source>
</evidence>
<evidence type="ECO:0000313" key="1">
    <source>
        <dbReference type="EMBL" id="KAJ9081732.1"/>
    </source>
</evidence>
<dbReference type="Proteomes" id="UP001165960">
    <property type="component" value="Unassembled WGS sequence"/>
</dbReference>
<keyword evidence="2" id="KW-1185">Reference proteome</keyword>
<sequence>MSDHTLLMYVMAVMGLVQLIISLLSLVAGSALANNVGTSSIQQNKAAGTPVSNVASTAARQAQEAILDTEKEDGFRTIKLFDTTDAENFKNSFKAIQDCDNGKCLLDSEEFEDEKVYAGLTFDENFPTKYTPATEKFNSFLSTTNVSKRAYDGIHILAEEHNVEDSQHPLFTYIKDTSLPKNSLITLHYTPDSEVFNRLVKKAVRKFHRVFVHLIWKQILIKTPKEFKSLILISNFFQYVQNILEDSVEIFHVDSEPKAPGKFFSSDIDTCEYSS</sequence>
<accession>A0ACC2U4N3</accession>
<name>A0ACC2U4N3_9FUNG</name>
<proteinExistence type="predicted"/>
<gene>
    <name evidence="1" type="ORF">DSO57_1011550</name>
</gene>
<comment type="caution">
    <text evidence="1">The sequence shown here is derived from an EMBL/GenBank/DDBJ whole genome shotgun (WGS) entry which is preliminary data.</text>
</comment>
<organism evidence="1 2">
    <name type="scientific">Entomophthora muscae</name>
    <dbReference type="NCBI Taxonomy" id="34485"/>
    <lineage>
        <taxon>Eukaryota</taxon>
        <taxon>Fungi</taxon>
        <taxon>Fungi incertae sedis</taxon>
        <taxon>Zoopagomycota</taxon>
        <taxon>Entomophthoromycotina</taxon>
        <taxon>Entomophthoromycetes</taxon>
        <taxon>Entomophthorales</taxon>
        <taxon>Entomophthoraceae</taxon>
        <taxon>Entomophthora</taxon>
    </lineage>
</organism>
<reference evidence="1" key="1">
    <citation type="submission" date="2022-04" db="EMBL/GenBank/DDBJ databases">
        <title>Genome of the entomopathogenic fungus Entomophthora muscae.</title>
        <authorList>
            <person name="Elya C."/>
            <person name="Lovett B.R."/>
            <person name="Lee E."/>
            <person name="Macias A.M."/>
            <person name="Hajek A.E."/>
            <person name="De Bivort B.L."/>
            <person name="Kasson M.T."/>
            <person name="De Fine Licht H.H."/>
            <person name="Stajich J.E."/>
        </authorList>
    </citation>
    <scope>NUCLEOTIDE SEQUENCE</scope>
    <source>
        <strain evidence="1">Berkeley</strain>
    </source>
</reference>